<feature type="compositionally biased region" description="Basic residues" evidence="1">
    <location>
        <begin position="78"/>
        <end position="93"/>
    </location>
</feature>
<feature type="region of interest" description="Disordered" evidence="1">
    <location>
        <begin position="1"/>
        <end position="113"/>
    </location>
</feature>
<dbReference type="EMBL" id="AP014966">
    <property type="protein sequence ID" value="BAT11197.1"/>
    <property type="molecule type" value="Genomic_DNA"/>
</dbReference>
<sequence length="113" mass="12617">AAALAGDGGVQQQHVEELRERQRHGEPLQRAHPPPARGAGGPRRGGVVDLPARHPERQRGGRPRGGAERRRGGEPLRPPRRARAAAVVRRGRLRRDAQRPRQRRERCEVEPRG</sequence>
<reference evidence="3" key="1">
    <citation type="journal article" date="2005" name="Nature">
        <title>The map-based sequence of the rice genome.</title>
        <authorList>
            <consortium name="International rice genome sequencing project (IRGSP)"/>
            <person name="Matsumoto T."/>
            <person name="Wu J."/>
            <person name="Kanamori H."/>
            <person name="Katayose Y."/>
            <person name="Fujisawa M."/>
            <person name="Namiki N."/>
            <person name="Mizuno H."/>
            <person name="Yamamoto K."/>
            <person name="Antonio B.A."/>
            <person name="Baba T."/>
            <person name="Sakata K."/>
            <person name="Nagamura Y."/>
            <person name="Aoki H."/>
            <person name="Arikawa K."/>
            <person name="Arita K."/>
            <person name="Bito T."/>
            <person name="Chiden Y."/>
            <person name="Fujitsuka N."/>
            <person name="Fukunaka R."/>
            <person name="Hamada M."/>
            <person name="Harada C."/>
            <person name="Hayashi A."/>
            <person name="Hijishita S."/>
            <person name="Honda M."/>
            <person name="Hosokawa S."/>
            <person name="Ichikawa Y."/>
            <person name="Idonuma A."/>
            <person name="Iijima M."/>
            <person name="Ikeda M."/>
            <person name="Ikeno M."/>
            <person name="Ito K."/>
            <person name="Ito S."/>
            <person name="Ito T."/>
            <person name="Ito Y."/>
            <person name="Ito Y."/>
            <person name="Iwabuchi A."/>
            <person name="Kamiya K."/>
            <person name="Karasawa W."/>
            <person name="Kurita K."/>
            <person name="Katagiri S."/>
            <person name="Kikuta A."/>
            <person name="Kobayashi H."/>
            <person name="Kobayashi N."/>
            <person name="Machita K."/>
            <person name="Maehara T."/>
            <person name="Masukawa M."/>
            <person name="Mizubayashi T."/>
            <person name="Mukai Y."/>
            <person name="Nagasaki H."/>
            <person name="Nagata Y."/>
            <person name="Naito S."/>
            <person name="Nakashima M."/>
            <person name="Nakama Y."/>
            <person name="Nakamichi Y."/>
            <person name="Nakamura M."/>
            <person name="Meguro A."/>
            <person name="Negishi M."/>
            <person name="Ohta I."/>
            <person name="Ohta T."/>
            <person name="Okamoto M."/>
            <person name="Ono N."/>
            <person name="Saji S."/>
            <person name="Sakaguchi M."/>
            <person name="Sakai K."/>
            <person name="Shibata M."/>
            <person name="Shimokawa T."/>
            <person name="Song J."/>
            <person name="Takazaki Y."/>
            <person name="Terasawa K."/>
            <person name="Tsugane M."/>
            <person name="Tsuji K."/>
            <person name="Ueda S."/>
            <person name="Waki K."/>
            <person name="Yamagata H."/>
            <person name="Yamamoto M."/>
            <person name="Yamamoto S."/>
            <person name="Yamane H."/>
            <person name="Yoshiki S."/>
            <person name="Yoshihara R."/>
            <person name="Yukawa K."/>
            <person name="Zhong H."/>
            <person name="Yano M."/>
            <person name="Yuan Q."/>
            <person name="Ouyang S."/>
            <person name="Liu J."/>
            <person name="Jones K.M."/>
            <person name="Gansberger K."/>
            <person name="Moffat K."/>
            <person name="Hill J."/>
            <person name="Bera J."/>
            <person name="Fadrosh D."/>
            <person name="Jin S."/>
            <person name="Johri S."/>
            <person name="Kim M."/>
            <person name="Overton L."/>
            <person name="Reardon M."/>
            <person name="Tsitrin T."/>
            <person name="Vuong H."/>
            <person name="Weaver B."/>
            <person name="Ciecko A."/>
            <person name="Tallon L."/>
            <person name="Jackson J."/>
            <person name="Pai G."/>
            <person name="Aken S.V."/>
            <person name="Utterback T."/>
            <person name="Reidmuller S."/>
            <person name="Feldblyum T."/>
            <person name="Hsiao J."/>
            <person name="Zismann V."/>
            <person name="Iobst S."/>
            <person name="de Vazeille A.R."/>
            <person name="Buell C.R."/>
            <person name="Ying K."/>
            <person name="Li Y."/>
            <person name="Lu T."/>
            <person name="Huang Y."/>
            <person name="Zhao Q."/>
            <person name="Feng Q."/>
            <person name="Zhang L."/>
            <person name="Zhu J."/>
            <person name="Weng Q."/>
            <person name="Mu J."/>
            <person name="Lu Y."/>
            <person name="Fan D."/>
            <person name="Liu Y."/>
            <person name="Guan J."/>
            <person name="Zhang Y."/>
            <person name="Yu S."/>
            <person name="Liu X."/>
            <person name="Zhang Y."/>
            <person name="Hong G."/>
            <person name="Han B."/>
            <person name="Choisne N."/>
            <person name="Demange N."/>
            <person name="Orjeda G."/>
            <person name="Samain S."/>
            <person name="Cattolico L."/>
            <person name="Pelletier E."/>
            <person name="Couloux A."/>
            <person name="Segurens B."/>
            <person name="Wincker P."/>
            <person name="D'Hont A."/>
            <person name="Scarpelli C."/>
            <person name="Weissenbach J."/>
            <person name="Salanoubat M."/>
            <person name="Quetier F."/>
            <person name="Yu Y."/>
            <person name="Kim H.R."/>
            <person name="Rambo T."/>
            <person name="Currie J."/>
            <person name="Collura K."/>
            <person name="Luo M."/>
            <person name="Yang T."/>
            <person name="Ammiraju J.S.S."/>
            <person name="Engler F."/>
            <person name="Soderlund C."/>
            <person name="Wing R.A."/>
            <person name="Palmer L.E."/>
            <person name="de la Bastide M."/>
            <person name="Spiegel L."/>
            <person name="Nascimento L."/>
            <person name="Zutavern T."/>
            <person name="O'Shaughnessy A."/>
            <person name="Dike S."/>
            <person name="Dedhia N."/>
            <person name="Preston R."/>
            <person name="Balija V."/>
            <person name="McCombie W.R."/>
            <person name="Chow T."/>
            <person name="Chen H."/>
            <person name="Chung M."/>
            <person name="Chen C."/>
            <person name="Shaw J."/>
            <person name="Wu H."/>
            <person name="Hsiao K."/>
            <person name="Chao Y."/>
            <person name="Chu M."/>
            <person name="Cheng C."/>
            <person name="Hour A."/>
            <person name="Lee P."/>
            <person name="Lin S."/>
            <person name="Lin Y."/>
            <person name="Liou J."/>
            <person name="Liu S."/>
            <person name="Hsing Y."/>
            <person name="Raghuvanshi S."/>
            <person name="Mohanty A."/>
            <person name="Bharti A.K."/>
            <person name="Gaur A."/>
            <person name="Gupta V."/>
            <person name="Kumar D."/>
            <person name="Ravi V."/>
            <person name="Vij S."/>
            <person name="Kapur A."/>
            <person name="Khurana P."/>
            <person name="Khurana P."/>
            <person name="Khurana J.P."/>
            <person name="Tyagi A.K."/>
            <person name="Gaikwad K."/>
            <person name="Singh A."/>
            <person name="Dalal V."/>
            <person name="Srivastava S."/>
            <person name="Dixit A."/>
            <person name="Pal A.K."/>
            <person name="Ghazi I.A."/>
            <person name="Yadav M."/>
            <person name="Pandit A."/>
            <person name="Bhargava A."/>
            <person name="Sureshbabu K."/>
            <person name="Batra K."/>
            <person name="Sharma T.R."/>
            <person name="Mohapatra T."/>
            <person name="Singh N.K."/>
            <person name="Messing J."/>
            <person name="Nelson A.B."/>
            <person name="Fuks G."/>
            <person name="Kavchok S."/>
            <person name="Keizer G."/>
            <person name="Linton E."/>
            <person name="Llaca V."/>
            <person name="Song R."/>
            <person name="Tanyolac B."/>
            <person name="Young S."/>
            <person name="Ho-Il K."/>
            <person name="Hahn J.H."/>
            <person name="Sangsakoo G."/>
            <person name="Vanavichit A."/>
            <person name="de Mattos Luiz.A.T."/>
            <person name="Zimmer P.D."/>
            <person name="Malone G."/>
            <person name="Dellagostin O."/>
            <person name="de Oliveira A.C."/>
            <person name="Bevan M."/>
            <person name="Bancroft I."/>
            <person name="Minx P."/>
            <person name="Cordum H."/>
            <person name="Wilson R."/>
            <person name="Cheng Z."/>
            <person name="Jin W."/>
            <person name="Jiang J."/>
            <person name="Leong S.A."/>
            <person name="Iwama H."/>
            <person name="Gojobori T."/>
            <person name="Itoh T."/>
            <person name="Niimura Y."/>
            <person name="Fujii Y."/>
            <person name="Habara T."/>
            <person name="Sakai H."/>
            <person name="Sato Y."/>
            <person name="Wilson G."/>
            <person name="Kumar K."/>
            <person name="McCouch S."/>
            <person name="Juretic N."/>
            <person name="Hoen D."/>
            <person name="Wright S."/>
            <person name="Bruskiewich R."/>
            <person name="Bureau T."/>
            <person name="Miyao A."/>
            <person name="Hirochika H."/>
            <person name="Nishikawa T."/>
            <person name="Kadowaki K."/>
            <person name="Sugiura M."/>
            <person name="Burr B."/>
            <person name="Sasaki T."/>
        </authorList>
    </citation>
    <scope>NUCLEOTIDE SEQUENCE [LARGE SCALE GENOMIC DNA]</scope>
    <source>
        <strain evidence="3">cv. Nipponbare</strain>
    </source>
</reference>
<keyword evidence="3" id="KW-1185">Reference proteome</keyword>
<reference evidence="2 3" key="2">
    <citation type="journal article" date="2013" name="Plant Cell Physiol.">
        <title>Rice Annotation Project Database (RAP-DB): an integrative and interactive database for rice genomics.</title>
        <authorList>
            <person name="Sakai H."/>
            <person name="Lee S.S."/>
            <person name="Tanaka T."/>
            <person name="Numa H."/>
            <person name="Kim J."/>
            <person name="Kawahara Y."/>
            <person name="Wakimoto H."/>
            <person name="Yang C.C."/>
            <person name="Iwamoto M."/>
            <person name="Abe T."/>
            <person name="Yamada Y."/>
            <person name="Muto A."/>
            <person name="Inokuchi H."/>
            <person name="Ikemura T."/>
            <person name="Matsumoto T."/>
            <person name="Sasaki T."/>
            <person name="Itoh T."/>
        </authorList>
    </citation>
    <scope>NUCLEOTIDE SEQUENCE [LARGE SCALE GENOMIC DNA]</scope>
    <source>
        <strain evidence="3">cv. Nipponbare</strain>
    </source>
</reference>
<dbReference type="Gramene" id="Os10t0464350-00">
    <property type="protein sequence ID" value="Os10t0464350-00"/>
    <property type="gene ID" value="Os10g0464350"/>
</dbReference>
<protein>
    <submittedName>
        <fullName evidence="2">Os10g0464350 protein</fullName>
    </submittedName>
</protein>
<accession>A0A0P0XV07</accession>
<dbReference type="PaxDb" id="39947-A0A0P0XV07"/>
<evidence type="ECO:0000256" key="1">
    <source>
        <dbReference type="SAM" id="MobiDB-lite"/>
    </source>
</evidence>
<feature type="compositionally biased region" description="Basic and acidic residues" evidence="1">
    <location>
        <begin position="51"/>
        <end position="74"/>
    </location>
</feature>
<feature type="non-terminal residue" evidence="2">
    <location>
        <position position="113"/>
    </location>
</feature>
<evidence type="ECO:0000313" key="2">
    <source>
        <dbReference type="EMBL" id="BAT11197.1"/>
    </source>
</evidence>
<organism evidence="2 3">
    <name type="scientific">Oryza sativa subsp. japonica</name>
    <name type="common">Rice</name>
    <dbReference type="NCBI Taxonomy" id="39947"/>
    <lineage>
        <taxon>Eukaryota</taxon>
        <taxon>Viridiplantae</taxon>
        <taxon>Streptophyta</taxon>
        <taxon>Embryophyta</taxon>
        <taxon>Tracheophyta</taxon>
        <taxon>Spermatophyta</taxon>
        <taxon>Magnoliopsida</taxon>
        <taxon>Liliopsida</taxon>
        <taxon>Poales</taxon>
        <taxon>Poaceae</taxon>
        <taxon>BOP clade</taxon>
        <taxon>Oryzoideae</taxon>
        <taxon>Oryzeae</taxon>
        <taxon>Oryzinae</taxon>
        <taxon>Oryza</taxon>
        <taxon>Oryza sativa</taxon>
    </lineage>
</organism>
<feature type="compositionally biased region" description="Basic and acidic residues" evidence="1">
    <location>
        <begin position="14"/>
        <end position="29"/>
    </location>
</feature>
<name>A0A0P0XV07_ORYSJ</name>
<dbReference type="InParanoid" id="A0A0P0XV07"/>
<dbReference type="Proteomes" id="UP000059680">
    <property type="component" value="Chromosome 10"/>
</dbReference>
<feature type="non-terminal residue" evidence="2">
    <location>
        <position position="1"/>
    </location>
</feature>
<dbReference type="AlphaFoldDB" id="A0A0P0XV07"/>
<proteinExistence type="predicted"/>
<reference evidence="2 3" key="3">
    <citation type="journal article" date="2013" name="Rice">
        <title>Improvement of the Oryza sativa Nipponbare reference genome using next generation sequence and optical map data.</title>
        <authorList>
            <person name="Kawahara Y."/>
            <person name="de la Bastide M."/>
            <person name="Hamilton J.P."/>
            <person name="Kanamori H."/>
            <person name="McCombie W.R."/>
            <person name="Ouyang S."/>
            <person name="Schwartz D.C."/>
            <person name="Tanaka T."/>
            <person name="Wu J."/>
            <person name="Zhou S."/>
            <person name="Childs K.L."/>
            <person name="Davidson R.M."/>
            <person name="Lin H."/>
            <person name="Quesada-Ocampo L."/>
            <person name="Vaillancourt B."/>
            <person name="Sakai H."/>
            <person name="Lee S.S."/>
            <person name="Kim J."/>
            <person name="Numa H."/>
            <person name="Itoh T."/>
            <person name="Buell C.R."/>
            <person name="Matsumoto T."/>
        </authorList>
    </citation>
    <scope>NUCLEOTIDE SEQUENCE [LARGE SCALE GENOMIC DNA]</scope>
    <source>
        <strain evidence="3">cv. Nipponbare</strain>
    </source>
</reference>
<feature type="compositionally biased region" description="Basic and acidic residues" evidence="1">
    <location>
        <begin position="94"/>
        <end position="113"/>
    </location>
</feature>
<evidence type="ECO:0000313" key="3">
    <source>
        <dbReference type="Proteomes" id="UP000059680"/>
    </source>
</evidence>
<gene>
    <name evidence="2" type="ordered locus">Os10g0464350</name>
    <name evidence="2" type="ORF">OSNPB_100464350</name>
</gene>